<evidence type="ECO:0000256" key="2">
    <source>
        <dbReference type="SAM" id="Coils"/>
    </source>
</evidence>
<feature type="compositionally biased region" description="Polar residues" evidence="3">
    <location>
        <begin position="143"/>
        <end position="152"/>
    </location>
</feature>
<reference evidence="4" key="1">
    <citation type="submission" date="2016-10" db="EMBL/GenBank/DDBJ databases">
        <title>CRISPR-Cas defence system in Roseofilum reptotaenium: evidence of a bacteriophage-cyanobacterium arms race in the coral black band disease.</title>
        <authorList>
            <person name="Buerger P."/>
            <person name="Wood-Charlson E.M."/>
            <person name="Weynberg K.D."/>
            <person name="Willis B."/>
            <person name="Van Oppen M.J."/>
        </authorList>
    </citation>
    <scope>NUCLEOTIDE SEQUENCE [LARGE SCALE GENOMIC DNA]</scope>
    <source>
        <strain evidence="4">AO1-A</strain>
    </source>
</reference>
<dbReference type="PANTHER" id="PTHR31088:SF6">
    <property type="entry name" value="PHAGE SHOCK PROTEIN A"/>
    <property type="match status" value="1"/>
</dbReference>
<proteinExistence type="inferred from homology"/>
<dbReference type="EMBL" id="MLAW01000015">
    <property type="protein sequence ID" value="OJJ25620.1"/>
    <property type="molecule type" value="Genomic_DNA"/>
</dbReference>
<dbReference type="InterPro" id="IPR007157">
    <property type="entry name" value="PspA_VIPP1"/>
</dbReference>
<organism evidence="4 5">
    <name type="scientific">Roseofilum reptotaenium AO1-A</name>
    <dbReference type="NCBI Taxonomy" id="1925591"/>
    <lineage>
        <taxon>Bacteria</taxon>
        <taxon>Bacillati</taxon>
        <taxon>Cyanobacteriota</taxon>
        <taxon>Cyanophyceae</taxon>
        <taxon>Desertifilales</taxon>
        <taxon>Desertifilaceae</taxon>
        <taxon>Roseofilum</taxon>
    </lineage>
</organism>
<comment type="similarity">
    <text evidence="1">Belongs to the PspA/Vipp/IM30 family.</text>
</comment>
<keyword evidence="5" id="KW-1185">Reference proteome</keyword>
<dbReference type="AlphaFoldDB" id="A0A1L9QSE6"/>
<dbReference type="Proteomes" id="UP000183940">
    <property type="component" value="Unassembled WGS sequence"/>
</dbReference>
<dbReference type="STRING" id="1925591.BI308_10765"/>
<evidence type="ECO:0000313" key="4">
    <source>
        <dbReference type="EMBL" id="OJJ25620.1"/>
    </source>
</evidence>
<feature type="region of interest" description="Disordered" evidence="3">
    <location>
        <begin position="138"/>
        <end position="173"/>
    </location>
</feature>
<comment type="caution">
    <text evidence="4">The sequence shown here is derived from an EMBL/GenBank/DDBJ whole genome shotgun (WGS) entry which is preliminary data.</text>
</comment>
<dbReference type="PANTHER" id="PTHR31088">
    <property type="entry name" value="MEMBRANE-ASSOCIATED PROTEIN VIPP1, CHLOROPLASTIC"/>
    <property type="match status" value="1"/>
</dbReference>
<accession>A0A1L9QSE6</accession>
<evidence type="ECO:0000256" key="3">
    <source>
        <dbReference type="SAM" id="MobiDB-lite"/>
    </source>
</evidence>
<protein>
    <submittedName>
        <fullName evidence="4">TIGR04376 family protein</fullName>
    </submittedName>
</protein>
<evidence type="ECO:0000313" key="5">
    <source>
        <dbReference type="Proteomes" id="UP000183940"/>
    </source>
</evidence>
<dbReference type="NCBIfam" id="TIGR04376">
    <property type="entry name" value="TIGR04376 family protein"/>
    <property type="match status" value="1"/>
</dbReference>
<feature type="compositionally biased region" description="Polar residues" evidence="3">
    <location>
        <begin position="158"/>
        <end position="168"/>
    </location>
</feature>
<feature type="coiled-coil region" evidence="2">
    <location>
        <begin position="38"/>
        <end position="65"/>
    </location>
</feature>
<keyword evidence="2" id="KW-0175">Coiled coil</keyword>
<sequence length="192" mass="22626">MGIFDDINRFLEDRLDEFLRKHPQLELSILEDQLHEQQEDTLRLIVDLQRQEKQAQEEIIATAQEIQRWHTWVQKATAKGRMDLAQAAQERENALLHKGNQLWGKMQGCKQRIAKAKELYQEIKKRKEEVHARVLQMEAEASASDQQKTTHSPPGWNQGYTPIGSSPDQLEEEFRRWEADQELQDLKDQMKN</sequence>
<dbReference type="InterPro" id="IPR030816">
    <property type="entry name" value="CHP04376"/>
</dbReference>
<gene>
    <name evidence="4" type="ORF">BI308_10765</name>
</gene>
<evidence type="ECO:0000256" key="1">
    <source>
        <dbReference type="ARBA" id="ARBA00043985"/>
    </source>
</evidence>
<name>A0A1L9QSE6_9CYAN</name>